<feature type="binding site" evidence="9">
    <location>
        <position position="230"/>
    </location>
    <ligand>
        <name>Zn(2+)</name>
        <dbReference type="ChEBI" id="CHEBI:29105"/>
        <label>3</label>
    </ligand>
</feature>
<proteinExistence type="inferred from homology"/>
<dbReference type="SMART" id="SM00518">
    <property type="entry name" value="AP2Ec"/>
    <property type="match status" value="1"/>
</dbReference>
<gene>
    <name evidence="9" type="primary">nfo</name>
    <name evidence="11" type="ORF">AVDCRST_MAG49-1772</name>
</gene>
<dbReference type="AlphaFoldDB" id="A0A6J4UIW0"/>
<feature type="binding site" evidence="9">
    <location>
        <position position="180"/>
    </location>
    <ligand>
        <name>Zn(2+)</name>
        <dbReference type="ChEBI" id="CHEBI:29105"/>
        <label>2</label>
    </ligand>
</feature>
<comment type="cofactor">
    <cofactor evidence="9">
        <name>Zn(2+)</name>
        <dbReference type="ChEBI" id="CHEBI:29105"/>
    </cofactor>
    <text evidence="9">Binds 3 Zn(2+) ions.</text>
</comment>
<evidence type="ECO:0000313" key="11">
    <source>
        <dbReference type="EMBL" id="CAA9550795.1"/>
    </source>
</evidence>
<comment type="catalytic activity">
    <reaction evidence="9">
        <text>Endonucleolytic cleavage to 5'-phosphooligonucleotide end-products.</text>
        <dbReference type="EC" id="3.1.21.2"/>
    </reaction>
</comment>
<feature type="binding site" evidence="9">
    <location>
        <position position="217"/>
    </location>
    <ligand>
        <name>Zn(2+)</name>
        <dbReference type="ChEBI" id="CHEBI:29105"/>
        <label>2</label>
    </ligand>
</feature>
<feature type="binding site" evidence="9">
    <location>
        <position position="146"/>
    </location>
    <ligand>
        <name>Zn(2+)</name>
        <dbReference type="ChEBI" id="CHEBI:29105"/>
        <label>2</label>
    </ligand>
</feature>
<dbReference type="PROSITE" id="PS51432">
    <property type="entry name" value="AP_NUCLEASE_F2_4"/>
    <property type="match status" value="1"/>
</dbReference>
<feature type="binding site" evidence="9">
    <location>
        <position position="69"/>
    </location>
    <ligand>
        <name>Zn(2+)</name>
        <dbReference type="ChEBI" id="CHEBI:29105"/>
        <label>1</label>
    </ligand>
</feature>
<dbReference type="Gene3D" id="3.20.20.150">
    <property type="entry name" value="Divalent-metal-dependent TIM barrel enzymes"/>
    <property type="match status" value="1"/>
</dbReference>
<dbReference type="PANTHER" id="PTHR21445:SF0">
    <property type="entry name" value="APURINIC-APYRIMIDINIC ENDONUCLEASE"/>
    <property type="match status" value="1"/>
</dbReference>
<evidence type="ECO:0000256" key="6">
    <source>
        <dbReference type="ARBA" id="ARBA00022801"/>
    </source>
</evidence>
<accession>A0A6J4UIW0</accession>
<keyword evidence="7 9" id="KW-0862">Zinc</keyword>
<dbReference type="GO" id="GO:0006284">
    <property type="term" value="P:base-excision repair"/>
    <property type="evidence" value="ECO:0007669"/>
    <property type="project" value="TreeGrafter"/>
</dbReference>
<dbReference type="SUPFAM" id="SSF51658">
    <property type="entry name" value="Xylose isomerase-like"/>
    <property type="match status" value="1"/>
</dbReference>
<feature type="domain" description="Xylose isomerase-like TIM barrel" evidence="10">
    <location>
        <begin position="18"/>
        <end position="276"/>
    </location>
</feature>
<evidence type="ECO:0000256" key="8">
    <source>
        <dbReference type="ARBA" id="ARBA00023204"/>
    </source>
</evidence>
<feature type="binding site" evidence="9">
    <location>
        <position position="146"/>
    </location>
    <ligand>
        <name>Zn(2+)</name>
        <dbReference type="ChEBI" id="CHEBI:29105"/>
        <label>1</label>
    </ligand>
</feature>
<dbReference type="InterPro" id="IPR001719">
    <property type="entry name" value="AP_endonuc_2"/>
</dbReference>
<keyword evidence="5 9" id="KW-0227">DNA damage</keyword>
<dbReference type="CDD" id="cd00019">
    <property type="entry name" value="AP2Ec"/>
    <property type="match status" value="1"/>
</dbReference>
<sequence length="320" mass="34539">MLWLGAHMSTSGGAFRALERAAEFGMDSCQIFTKNERQWNARPLEPAAIERFREEVERTGIPRRRLVAHDSYLINLASPDEAMWEKSRLAFREELDRCDQLGVPFLVTHPGAHMKRGEEAGIARVIEGINRIHDERPDGTTLTLLETTAGQGTTLGRTFEELAAIIDGVADKGRIGVCLDTCHVFVAGYDLRTPDAYEATMAAFDRIIGLDRLQAIHLNDAKRELGSRVDRHTHIGDGEIGLAAFGFLLNDPRLDGLPGVLETEKGDDGEDDRRNLATLRALVPAAEATATATAAPTTPATGATTTGATTTGAVVAVAAA</sequence>
<comment type="function">
    <text evidence="9">Endonuclease IV plays a role in DNA repair. It cleaves phosphodiester bonds at apurinic or apyrimidinic (AP) sites, generating a 3'-hydroxyl group and a 5'-terminal sugar phosphate.</text>
</comment>
<evidence type="ECO:0000256" key="3">
    <source>
        <dbReference type="ARBA" id="ARBA00022723"/>
    </source>
</evidence>
<keyword evidence="8 9" id="KW-0234">DNA repair</keyword>
<evidence type="ECO:0000259" key="10">
    <source>
        <dbReference type="Pfam" id="PF01261"/>
    </source>
</evidence>
<feature type="binding site" evidence="9">
    <location>
        <position position="232"/>
    </location>
    <ligand>
        <name>Zn(2+)</name>
        <dbReference type="ChEBI" id="CHEBI:29105"/>
        <label>3</label>
    </ligand>
</feature>
<dbReference type="GO" id="GO:0008270">
    <property type="term" value="F:zinc ion binding"/>
    <property type="evidence" value="ECO:0007669"/>
    <property type="project" value="UniProtKB-UniRule"/>
</dbReference>
<organism evidence="11">
    <name type="scientific">uncultured Thermomicrobiales bacterium</name>
    <dbReference type="NCBI Taxonomy" id="1645740"/>
    <lineage>
        <taxon>Bacteria</taxon>
        <taxon>Pseudomonadati</taxon>
        <taxon>Thermomicrobiota</taxon>
        <taxon>Thermomicrobia</taxon>
        <taxon>Thermomicrobiales</taxon>
        <taxon>environmental samples</taxon>
    </lineage>
</organism>
<dbReference type="GO" id="GO:0008833">
    <property type="term" value="F:deoxyribonuclease IV (phage-T4-induced) activity"/>
    <property type="evidence" value="ECO:0007669"/>
    <property type="project" value="UniProtKB-UniRule"/>
</dbReference>
<reference evidence="11" key="1">
    <citation type="submission" date="2020-02" db="EMBL/GenBank/DDBJ databases">
        <authorList>
            <person name="Meier V. D."/>
        </authorList>
    </citation>
    <scope>NUCLEOTIDE SEQUENCE</scope>
    <source>
        <strain evidence="11">AVDCRST_MAG49</strain>
    </source>
</reference>
<feature type="binding site" evidence="9">
    <location>
        <position position="262"/>
    </location>
    <ligand>
        <name>Zn(2+)</name>
        <dbReference type="ChEBI" id="CHEBI:29105"/>
        <label>2</label>
    </ligand>
</feature>
<name>A0A6J4UIW0_9BACT</name>
<keyword evidence="2 9" id="KW-0540">Nuclease</keyword>
<dbReference type="FunFam" id="3.20.20.150:FF:000001">
    <property type="entry name" value="Probable endonuclease 4"/>
    <property type="match status" value="1"/>
</dbReference>
<evidence type="ECO:0000256" key="2">
    <source>
        <dbReference type="ARBA" id="ARBA00022722"/>
    </source>
</evidence>
<evidence type="ECO:0000256" key="1">
    <source>
        <dbReference type="ARBA" id="ARBA00005340"/>
    </source>
</evidence>
<comment type="similarity">
    <text evidence="1 9">Belongs to the AP endonuclease 2 family.</text>
</comment>
<evidence type="ECO:0000256" key="7">
    <source>
        <dbReference type="ARBA" id="ARBA00022833"/>
    </source>
</evidence>
<dbReference type="PROSITE" id="PS00729">
    <property type="entry name" value="AP_NUCLEASE_F2_1"/>
    <property type="match status" value="1"/>
</dbReference>
<dbReference type="InterPro" id="IPR013022">
    <property type="entry name" value="Xyl_isomerase-like_TIM-brl"/>
</dbReference>
<dbReference type="InterPro" id="IPR036237">
    <property type="entry name" value="Xyl_isomerase-like_sf"/>
</dbReference>
<feature type="binding site" evidence="9">
    <location>
        <position position="183"/>
    </location>
    <ligand>
        <name>Zn(2+)</name>
        <dbReference type="ChEBI" id="CHEBI:29105"/>
        <label>3</label>
    </ligand>
</feature>
<dbReference type="Pfam" id="PF01261">
    <property type="entry name" value="AP_endonuc_2"/>
    <property type="match status" value="1"/>
</dbReference>
<feature type="binding site" evidence="9">
    <location>
        <position position="109"/>
    </location>
    <ligand>
        <name>Zn(2+)</name>
        <dbReference type="ChEBI" id="CHEBI:29105"/>
        <label>1</label>
    </ligand>
</feature>
<dbReference type="EC" id="3.1.21.2" evidence="9"/>
<evidence type="ECO:0000256" key="9">
    <source>
        <dbReference type="HAMAP-Rule" id="MF_00152"/>
    </source>
</evidence>
<keyword evidence="6 9" id="KW-0378">Hydrolase</keyword>
<protein>
    <recommendedName>
        <fullName evidence="9">Probable endonuclease 4</fullName>
        <ecNumber evidence="9">3.1.21.2</ecNumber>
    </recommendedName>
    <alternativeName>
        <fullName evidence="9">Endodeoxyribonuclease IV</fullName>
    </alternativeName>
    <alternativeName>
        <fullName evidence="9">Endonuclease IV</fullName>
    </alternativeName>
</protein>
<dbReference type="PROSITE" id="PS00730">
    <property type="entry name" value="AP_NUCLEASE_F2_2"/>
    <property type="match status" value="1"/>
</dbReference>
<dbReference type="InterPro" id="IPR018246">
    <property type="entry name" value="AP_endonuc_F2_Zn_BS"/>
</dbReference>
<keyword evidence="3 9" id="KW-0479">Metal-binding</keyword>
<keyword evidence="4 9" id="KW-0255">Endonuclease</keyword>
<dbReference type="GO" id="GO:0003677">
    <property type="term" value="F:DNA binding"/>
    <property type="evidence" value="ECO:0007669"/>
    <property type="project" value="InterPro"/>
</dbReference>
<dbReference type="GO" id="GO:0003906">
    <property type="term" value="F:DNA-(apurinic or apyrimidinic site) endonuclease activity"/>
    <property type="evidence" value="ECO:0007669"/>
    <property type="project" value="TreeGrafter"/>
</dbReference>
<dbReference type="PANTHER" id="PTHR21445">
    <property type="entry name" value="ENDONUCLEASE IV ENDODEOXYRIBONUCLEASE IV"/>
    <property type="match status" value="1"/>
</dbReference>
<dbReference type="PROSITE" id="PS00731">
    <property type="entry name" value="AP_NUCLEASE_F2_3"/>
    <property type="match status" value="1"/>
</dbReference>
<evidence type="ECO:0000256" key="5">
    <source>
        <dbReference type="ARBA" id="ARBA00022763"/>
    </source>
</evidence>
<dbReference type="GO" id="GO:0008081">
    <property type="term" value="F:phosphoric diester hydrolase activity"/>
    <property type="evidence" value="ECO:0007669"/>
    <property type="project" value="TreeGrafter"/>
</dbReference>
<evidence type="ECO:0000256" key="4">
    <source>
        <dbReference type="ARBA" id="ARBA00022759"/>
    </source>
</evidence>
<dbReference type="HAMAP" id="MF_00152">
    <property type="entry name" value="Nfo"/>
    <property type="match status" value="1"/>
</dbReference>
<dbReference type="NCBIfam" id="TIGR00587">
    <property type="entry name" value="nfo"/>
    <property type="match status" value="1"/>
</dbReference>
<dbReference type="EMBL" id="CADCWG010000113">
    <property type="protein sequence ID" value="CAA9550795.1"/>
    <property type="molecule type" value="Genomic_DNA"/>
</dbReference>